<evidence type="ECO:0000256" key="2">
    <source>
        <dbReference type="ARBA" id="ARBA00011038"/>
    </source>
</evidence>
<evidence type="ECO:0000256" key="3">
    <source>
        <dbReference type="ARBA" id="ARBA00022478"/>
    </source>
</evidence>
<protein>
    <recommendedName>
        <fullName evidence="7">DNA-directed RNA polymerase III subunit RPC6</fullName>
        <shortName evidence="7">RNA polymerase III subunit C6</shortName>
    </recommendedName>
</protein>
<dbReference type="GO" id="GO:0005654">
    <property type="term" value="C:nucleoplasm"/>
    <property type="evidence" value="ECO:0007669"/>
    <property type="project" value="UniProtKB-ARBA"/>
</dbReference>
<dbReference type="SUPFAM" id="SSF46785">
    <property type="entry name" value="Winged helix' DNA-binding domain"/>
    <property type="match status" value="2"/>
</dbReference>
<evidence type="ECO:0000256" key="7">
    <source>
        <dbReference type="PIRNR" id="PIRNR028763"/>
    </source>
</evidence>
<gene>
    <name evidence="9" type="ORF">BEMITA_LOCUS2863</name>
</gene>
<evidence type="ECO:0000313" key="10">
    <source>
        <dbReference type="Proteomes" id="UP001152759"/>
    </source>
</evidence>
<evidence type="ECO:0000256" key="8">
    <source>
        <dbReference type="SAM" id="MobiDB-lite"/>
    </source>
</evidence>
<dbReference type="PANTHER" id="PTHR12780">
    <property type="entry name" value="RNA POLYMERASE III DNA DIRECTED , 39KD SUBUNIT-RELATED"/>
    <property type="match status" value="1"/>
</dbReference>
<evidence type="ECO:0000256" key="4">
    <source>
        <dbReference type="ARBA" id="ARBA00023163"/>
    </source>
</evidence>
<reference evidence="9" key="1">
    <citation type="submission" date="2021-12" db="EMBL/GenBank/DDBJ databases">
        <authorList>
            <person name="King R."/>
        </authorList>
    </citation>
    <scope>NUCLEOTIDE SEQUENCE</scope>
</reference>
<accession>A0A9P0A345</accession>
<proteinExistence type="inferred from homology"/>
<dbReference type="InterPro" id="IPR036388">
    <property type="entry name" value="WH-like_DNA-bd_sf"/>
</dbReference>
<comment type="subcellular location">
    <subcellularLocation>
        <location evidence="1 7">Nucleus</location>
    </subcellularLocation>
</comment>
<dbReference type="Gene3D" id="1.10.10.10">
    <property type="entry name" value="Winged helix-like DNA-binding domain superfamily/Winged helix DNA-binding domain"/>
    <property type="match status" value="2"/>
</dbReference>
<comment type="function">
    <text evidence="6 7">DNA-dependent RNA polymerase catalyzes the transcription of DNA into RNA using the four ribonucleoside triphosphates as substrates. Specific peripheric component of RNA polymerase III which synthesizes small RNAs, such as 5S rRNA and tRNAs.</text>
</comment>
<evidence type="ECO:0000313" key="9">
    <source>
        <dbReference type="EMBL" id="CAH0383411.1"/>
    </source>
</evidence>
<comment type="similarity">
    <text evidence="2 7">Belongs to the eukaryotic RPC34/RPC39 RNA polymerase subunit family.</text>
</comment>
<evidence type="ECO:0000256" key="6">
    <source>
        <dbReference type="ARBA" id="ARBA00055148"/>
    </source>
</evidence>
<evidence type="ECO:0000256" key="1">
    <source>
        <dbReference type="ARBA" id="ARBA00004123"/>
    </source>
</evidence>
<evidence type="ECO:0000256" key="5">
    <source>
        <dbReference type="ARBA" id="ARBA00023242"/>
    </source>
</evidence>
<keyword evidence="3 7" id="KW-0240">DNA-directed RNA polymerase</keyword>
<dbReference type="GO" id="GO:0005666">
    <property type="term" value="C:RNA polymerase III complex"/>
    <property type="evidence" value="ECO:0007669"/>
    <property type="project" value="UniProtKB-UniRule"/>
</dbReference>
<dbReference type="GO" id="GO:0006383">
    <property type="term" value="P:transcription by RNA polymerase III"/>
    <property type="evidence" value="ECO:0007669"/>
    <property type="project" value="UniProtKB-UniRule"/>
</dbReference>
<dbReference type="EMBL" id="OU963871">
    <property type="protein sequence ID" value="CAH0383411.1"/>
    <property type="molecule type" value="Genomic_DNA"/>
</dbReference>
<keyword evidence="10" id="KW-1185">Reference proteome</keyword>
<dbReference type="AlphaFoldDB" id="A0A9P0A345"/>
<dbReference type="InterPro" id="IPR016049">
    <property type="entry name" value="RNA_pol_Rpc34-like"/>
</dbReference>
<name>A0A9P0A345_BEMTA</name>
<organism evidence="9 10">
    <name type="scientific">Bemisia tabaci</name>
    <name type="common">Sweetpotato whitefly</name>
    <name type="synonym">Aleurodes tabaci</name>
    <dbReference type="NCBI Taxonomy" id="7038"/>
    <lineage>
        <taxon>Eukaryota</taxon>
        <taxon>Metazoa</taxon>
        <taxon>Ecdysozoa</taxon>
        <taxon>Arthropoda</taxon>
        <taxon>Hexapoda</taxon>
        <taxon>Insecta</taxon>
        <taxon>Pterygota</taxon>
        <taxon>Neoptera</taxon>
        <taxon>Paraneoptera</taxon>
        <taxon>Hemiptera</taxon>
        <taxon>Sternorrhyncha</taxon>
        <taxon>Aleyrodoidea</taxon>
        <taxon>Aleyrodidae</taxon>
        <taxon>Aleyrodinae</taxon>
        <taxon>Bemisia</taxon>
    </lineage>
</organism>
<dbReference type="InterPro" id="IPR007832">
    <property type="entry name" value="RNA_pol_Rpc34"/>
</dbReference>
<dbReference type="FunFam" id="1.10.10.10:FF:000237">
    <property type="entry name" value="DNA-directed RNA polymerase III subunit RPC6"/>
    <property type="match status" value="1"/>
</dbReference>
<sequence length="334" mass="37654">MSKRKASVSTEELARQENVSTDKREKQSTEPKVTLTENEERVLRLVQKGGSKGISDNDITKTYPGLSPQDHVLIINKLVASGQVDIFKHKGNLMYKIKDNSQTSQLKGANIEEKTVFTIIKEAGNKGIWIRDIRIKSNLILTQLNKILKSLEGKKMIKAVNSVSASKKKVYMVYDLEPDGSITGGAWYCDQDFESEFVDVLNQQCYRYLRMKREQIGDKLLTYGPVEAQNMASATVKDVLNFITELGISKINLSEEDIKTILETLYYDGKIEKDLLPNGSYSYRAVELLISAPGFVKMPCGICPVIRKCSNTEGLIRPKNCSYLTSWLDKNVDF</sequence>
<dbReference type="PIRSF" id="PIRSF028763">
    <property type="entry name" value="RNA_pol_Rpc34"/>
    <property type="match status" value="1"/>
</dbReference>
<dbReference type="Proteomes" id="UP001152759">
    <property type="component" value="Chromosome 10"/>
</dbReference>
<dbReference type="FunFam" id="1.10.10.10:FF:000116">
    <property type="entry name" value="DNA-directed RNA polymerase III subunit RPC6"/>
    <property type="match status" value="1"/>
</dbReference>
<feature type="compositionally biased region" description="Basic and acidic residues" evidence="8">
    <location>
        <begin position="12"/>
        <end position="29"/>
    </location>
</feature>
<feature type="region of interest" description="Disordered" evidence="8">
    <location>
        <begin position="1"/>
        <end position="37"/>
    </location>
</feature>
<keyword evidence="4 7" id="KW-0804">Transcription</keyword>
<dbReference type="InterPro" id="IPR036390">
    <property type="entry name" value="WH_DNA-bd_sf"/>
</dbReference>
<keyword evidence="5 7" id="KW-0539">Nucleus</keyword>
<dbReference type="GO" id="GO:0005737">
    <property type="term" value="C:cytoplasm"/>
    <property type="evidence" value="ECO:0007669"/>
    <property type="project" value="UniProtKB-ARBA"/>
</dbReference>
<dbReference type="Pfam" id="PF05158">
    <property type="entry name" value="RNA_pol_Rpc34"/>
    <property type="match status" value="1"/>
</dbReference>
<dbReference type="KEGG" id="btab:109044527"/>